<proteinExistence type="predicted"/>
<organism evidence="2 3">
    <name type="scientific">Agrocybe pediades</name>
    <dbReference type="NCBI Taxonomy" id="84607"/>
    <lineage>
        <taxon>Eukaryota</taxon>
        <taxon>Fungi</taxon>
        <taxon>Dikarya</taxon>
        <taxon>Basidiomycota</taxon>
        <taxon>Agaricomycotina</taxon>
        <taxon>Agaricomycetes</taxon>
        <taxon>Agaricomycetidae</taxon>
        <taxon>Agaricales</taxon>
        <taxon>Agaricineae</taxon>
        <taxon>Strophariaceae</taxon>
        <taxon>Agrocybe</taxon>
    </lineage>
</organism>
<evidence type="ECO:0000313" key="3">
    <source>
        <dbReference type="Proteomes" id="UP000521872"/>
    </source>
</evidence>
<sequence>MRLGEDGMDFSRYIPTNPALQVIIDSDDKECNGIRTDSVQSSWTSSKGRKDVDTAKRRRTESNNSHVSRPRYGMRITSTTYFEKVKNIGARWRRTDLDSCGSGDMLWLDVIDVLKAGLDKLPYKYHRRVNFLPFL</sequence>
<dbReference type="AlphaFoldDB" id="A0A8H4QEZ0"/>
<dbReference type="Proteomes" id="UP000521872">
    <property type="component" value="Unassembled WGS sequence"/>
</dbReference>
<evidence type="ECO:0000313" key="2">
    <source>
        <dbReference type="EMBL" id="KAF4609767.1"/>
    </source>
</evidence>
<comment type="caution">
    <text evidence="2">The sequence shown here is derived from an EMBL/GenBank/DDBJ whole genome shotgun (WGS) entry which is preliminary data.</text>
</comment>
<dbReference type="EMBL" id="JAACJL010000060">
    <property type="protein sequence ID" value="KAF4609767.1"/>
    <property type="molecule type" value="Genomic_DNA"/>
</dbReference>
<feature type="compositionally biased region" description="Polar residues" evidence="1">
    <location>
        <begin position="35"/>
        <end position="46"/>
    </location>
</feature>
<reference evidence="2 3" key="1">
    <citation type="submission" date="2019-12" db="EMBL/GenBank/DDBJ databases">
        <authorList>
            <person name="Floudas D."/>
            <person name="Bentzer J."/>
            <person name="Ahren D."/>
            <person name="Johansson T."/>
            <person name="Persson P."/>
            <person name="Tunlid A."/>
        </authorList>
    </citation>
    <scope>NUCLEOTIDE SEQUENCE [LARGE SCALE GENOMIC DNA]</scope>
    <source>
        <strain evidence="2 3">CBS 102.39</strain>
    </source>
</reference>
<accession>A0A8H4QEZ0</accession>
<keyword evidence="3" id="KW-1185">Reference proteome</keyword>
<feature type="region of interest" description="Disordered" evidence="1">
    <location>
        <begin position="33"/>
        <end position="70"/>
    </location>
</feature>
<gene>
    <name evidence="2" type="ORF">D9613_011919</name>
</gene>
<evidence type="ECO:0000256" key="1">
    <source>
        <dbReference type="SAM" id="MobiDB-lite"/>
    </source>
</evidence>
<name>A0A8H4QEZ0_9AGAR</name>
<protein>
    <submittedName>
        <fullName evidence="2">Uncharacterized protein</fullName>
    </submittedName>
</protein>